<proteinExistence type="predicted"/>
<protein>
    <submittedName>
        <fullName evidence="1">Uncharacterized protein</fullName>
    </submittedName>
</protein>
<comment type="caution">
    <text evidence="1">The sequence shown here is derived from an EMBL/GenBank/DDBJ whole genome shotgun (WGS) entry which is preliminary data.</text>
</comment>
<name>A0AAE1KMH8_PETCI</name>
<dbReference type="EMBL" id="JAWQEG010001767">
    <property type="protein sequence ID" value="KAK3876833.1"/>
    <property type="molecule type" value="Genomic_DNA"/>
</dbReference>
<evidence type="ECO:0000313" key="1">
    <source>
        <dbReference type="EMBL" id="KAK3876833.1"/>
    </source>
</evidence>
<reference evidence="1" key="1">
    <citation type="submission" date="2023-10" db="EMBL/GenBank/DDBJ databases">
        <title>Genome assemblies of two species of porcelain crab, Petrolisthes cinctipes and Petrolisthes manimaculis (Anomura: Porcellanidae).</title>
        <authorList>
            <person name="Angst P."/>
        </authorList>
    </citation>
    <scope>NUCLEOTIDE SEQUENCE</scope>
    <source>
        <strain evidence="1">PB745_01</strain>
        <tissue evidence="1">Gill</tissue>
    </source>
</reference>
<dbReference type="AlphaFoldDB" id="A0AAE1KMH8"/>
<gene>
    <name evidence="1" type="ORF">Pcinc_018407</name>
</gene>
<organism evidence="1 2">
    <name type="scientific">Petrolisthes cinctipes</name>
    <name type="common">Flat porcelain crab</name>
    <dbReference type="NCBI Taxonomy" id="88211"/>
    <lineage>
        <taxon>Eukaryota</taxon>
        <taxon>Metazoa</taxon>
        <taxon>Ecdysozoa</taxon>
        <taxon>Arthropoda</taxon>
        <taxon>Crustacea</taxon>
        <taxon>Multicrustacea</taxon>
        <taxon>Malacostraca</taxon>
        <taxon>Eumalacostraca</taxon>
        <taxon>Eucarida</taxon>
        <taxon>Decapoda</taxon>
        <taxon>Pleocyemata</taxon>
        <taxon>Anomura</taxon>
        <taxon>Galatheoidea</taxon>
        <taxon>Porcellanidae</taxon>
        <taxon>Petrolisthes</taxon>
    </lineage>
</organism>
<evidence type="ECO:0000313" key="2">
    <source>
        <dbReference type="Proteomes" id="UP001286313"/>
    </source>
</evidence>
<sequence length="102" mass="11807">MFHKRRNVLHALPAGAEKYLSLVAKLRLRGSRLCPKAASHWSSSKSLHQCIRRALTTTTTTTTTTNHELQNSTTNYRTKTTTHEVQKRTHYLTIQEWMNMLI</sequence>
<keyword evidence="2" id="KW-1185">Reference proteome</keyword>
<dbReference type="Proteomes" id="UP001286313">
    <property type="component" value="Unassembled WGS sequence"/>
</dbReference>
<accession>A0AAE1KMH8</accession>